<keyword evidence="7 9" id="KW-0472">Membrane</keyword>
<dbReference type="PANTHER" id="PTHR33908">
    <property type="entry name" value="MANNOSYLTRANSFERASE YKCB-RELATED"/>
    <property type="match status" value="1"/>
</dbReference>
<dbReference type="EMBL" id="JBHSON010000137">
    <property type="protein sequence ID" value="MFC5754117.1"/>
    <property type="molecule type" value="Genomic_DNA"/>
</dbReference>
<feature type="transmembrane region" description="Helical" evidence="9">
    <location>
        <begin position="469"/>
        <end position="489"/>
    </location>
</feature>
<gene>
    <name evidence="12" type="ORF">ACFPZN_51585</name>
</gene>
<dbReference type="GO" id="GO:0016757">
    <property type="term" value="F:glycosyltransferase activity"/>
    <property type="evidence" value="ECO:0007669"/>
    <property type="project" value="UniProtKB-KW"/>
</dbReference>
<keyword evidence="3 12" id="KW-0328">Glycosyltransferase</keyword>
<dbReference type="InterPro" id="IPR038731">
    <property type="entry name" value="RgtA/B/C-like"/>
</dbReference>
<dbReference type="PANTHER" id="PTHR33908:SF3">
    <property type="entry name" value="UNDECAPRENYL PHOSPHATE-ALPHA-4-AMINO-4-DEOXY-L-ARABINOSE ARABINOSYL TRANSFERASE"/>
    <property type="match status" value="1"/>
</dbReference>
<accession>A0ABW1AHW4</accession>
<evidence type="ECO:0000313" key="13">
    <source>
        <dbReference type="Proteomes" id="UP001596074"/>
    </source>
</evidence>
<evidence type="ECO:0000259" key="11">
    <source>
        <dbReference type="Pfam" id="PF24878"/>
    </source>
</evidence>
<keyword evidence="4 12" id="KW-0808">Transferase</keyword>
<feature type="domain" description="Glycosyltransferase RgtA/B/C/D-like" evidence="10">
    <location>
        <begin position="110"/>
        <end position="260"/>
    </location>
</feature>
<evidence type="ECO:0000256" key="6">
    <source>
        <dbReference type="ARBA" id="ARBA00022989"/>
    </source>
</evidence>
<evidence type="ECO:0000313" key="12">
    <source>
        <dbReference type="EMBL" id="MFC5754117.1"/>
    </source>
</evidence>
<keyword evidence="6 9" id="KW-1133">Transmembrane helix</keyword>
<dbReference type="Pfam" id="PF13231">
    <property type="entry name" value="PMT_2"/>
    <property type="match status" value="1"/>
</dbReference>
<dbReference type="Pfam" id="PF24878">
    <property type="entry name" value="YkcB_C"/>
    <property type="match status" value="1"/>
</dbReference>
<feature type="transmembrane region" description="Helical" evidence="9">
    <location>
        <begin position="45"/>
        <end position="66"/>
    </location>
</feature>
<feature type="transmembrane region" description="Helical" evidence="9">
    <location>
        <begin position="524"/>
        <end position="548"/>
    </location>
</feature>
<evidence type="ECO:0000256" key="2">
    <source>
        <dbReference type="ARBA" id="ARBA00022475"/>
    </source>
</evidence>
<organism evidence="12 13">
    <name type="scientific">Actinomadura rugatobispora</name>
    <dbReference type="NCBI Taxonomy" id="1994"/>
    <lineage>
        <taxon>Bacteria</taxon>
        <taxon>Bacillati</taxon>
        <taxon>Actinomycetota</taxon>
        <taxon>Actinomycetes</taxon>
        <taxon>Streptosporangiales</taxon>
        <taxon>Thermomonosporaceae</taxon>
        <taxon>Actinomadura</taxon>
    </lineage>
</organism>
<feature type="region of interest" description="Disordered" evidence="8">
    <location>
        <begin position="1"/>
        <end position="37"/>
    </location>
</feature>
<dbReference type="InterPro" id="IPR050297">
    <property type="entry name" value="LipidA_mod_glycosyltrf_83"/>
</dbReference>
<dbReference type="Proteomes" id="UP001596074">
    <property type="component" value="Unassembled WGS sequence"/>
</dbReference>
<evidence type="ECO:0000256" key="7">
    <source>
        <dbReference type="ARBA" id="ARBA00023136"/>
    </source>
</evidence>
<evidence type="ECO:0000256" key="9">
    <source>
        <dbReference type="SAM" id="Phobius"/>
    </source>
</evidence>
<feature type="compositionally biased region" description="Low complexity" evidence="8">
    <location>
        <begin position="378"/>
        <end position="396"/>
    </location>
</feature>
<evidence type="ECO:0000256" key="3">
    <source>
        <dbReference type="ARBA" id="ARBA00022676"/>
    </source>
</evidence>
<protein>
    <submittedName>
        <fullName evidence="12">ArnT family glycosyltransferase</fullName>
        <ecNumber evidence="12">2.4.-.-</ecNumber>
    </submittedName>
</protein>
<dbReference type="InterPro" id="IPR056785">
    <property type="entry name" value="YkcA/B-like_C"/>
</dbReference>
<feature type="transmembrane region" description="Helical" evidence="9">
    <location>
        <begin position="560"/>
        <end position="580"/>
    </location>
</feature>
<dbReference type="RefSeq" id="WP_378291879.1">
    <property type="nucleotide sequence ID" value="NZ_JBHSON010000137.1"/>
</dbReference>
<evidence type="ECO:0000259" key="10">
    <source>
        <dbReference type="Pfam" id="PF13231"/>
    </source>
</evidence>
<proteinExistence type="predicted"/>
<keyword evidence="5 9" id="KW-0812">Transmembrane</keyword>
<reference evidence="13" key="1">
    <citation type="journal article" date="2019" name="Int. J. Syst. Evol. Microbiol.">
        <title>The Global Catalogue of Microorganisms (GCM) 10K type strain sequencing project: providing services to taxonomists for standard genome sequencing and annotation.</title>
        <authorList>
            <consortium name="The Broad Institute Genomics Platform"/>
            <consortium name="The Broad Institute Genome Sequencing Center for Infectious Disease"/>
            <person name="Wu L."/>
            <person name="Ma J."/>
        </authorList>
    </citation>
    <scope>NUCLEOTIDE SEQUENCE [LARGE SCALE GENOMIC DNA]</scope>
    <source>
        <strain evidence="13">KCTC 42087</strain>
    </source>
</reference>
<feature type="region of interest" description="Disordered" evidence="8">
    <location>
        <begin position="304"/>
        <end position="404"/>
    </location>
</feature>
<feature type="transmembrane region" description="Helical" evidence="9">
    <location>
        <begin position="151"/>
        <end position="171"/>
    </location>
</feature>
<dbReference type="EC" id="2.4.-.-" evidence="12"/>
<evidence type="ECO:0000256" key="4">
    <source>
        <dbReference type="ARBA" id="ARBA00022679"/>
    </source>
</evidence>
<sequence length="736" mass="76644">MSTSHGPLPTTKEDRSDAPAPPAGAAPRPRRRWEVWRSPDGQPPWARPALLAVAAVAGLLFSWNLHDAGYAPLYSVVAKSMSMSWKAFLFGAVDPAATSTVDKLAGSFVFQALSVRIFGFHEWSLALPQAIEGVITVLVMYRVVRRWQGPAAGLLAAGLLGLTPIVTSMFGHSMEDGALTMFLVLAADCYQRAVNEARPRSLVLAGVWIGLGFQCKMLQAWMVVPALALGYLLVADVALRRRIRHLLIAGAALIVVSASWTMLFVLTPAADRPYVDGTTNDKALSMVFGYNGLDRLGIMVPGTLRGAGSQDGGNGPATQSKGTDPNAPGAPSGQDGGTSQGGGPGNEDTGGPGTHEGGGPGGKDDRGPGTTSGTADSGPDTAPGTGPDGAAPRAGTSESSGGWTKLLRPDIATQTGWLYPAALLSLGLGLVWHRRAGRTDRTRGGYLMWGTWFALSALVFSKIDVSHKAYLATLSVSIAALAAAGIVAICRAHRAGGRRAWALPVLVAAELAWTIHLSRDYPSFLPWLVPLVSAVGGAALVVLVVALVKPWARPRMVTAALVAGVGAVLLTPTVWAASVLDSRYAGDSFEAGAGPGNHREPGSHYELTGHQRALLRYTRAHARGADHLFATTSFDTASTFIAGAGAKVLPIGGFRGSVPAPTLSRIKELVADGDLRFILVGGSADIGYSGTPITPTVNDVIQWTRSACTPVPESSYAGAGAAQPNPQELLYDCGNS</sequence>
<comment type="subcellular location">
    <subcellularLocation>
        <location evidence="1">Cell membrane</location>
        <topology evidence="1">Multi-pass membrane protein</topology>
    </subcellularLocation>
</comment>
<evidence type="ECO:0000256" key="5">
    <source>
        <dbReference type="ARBA" id="ARBA00022692"/>
    </source>
</evidence>
<name>A0ABW1AHW4_9ACTN</name>
<comment type="caution">
    <text evidence="12">The sequence shown here is derived from an EMBL/GenBank/DDBJ whole genome shotgun (WGS) entry which is preliminary data.</text>
</comment>
<evidence type="ECO:0000256" key="8">
    <source>
        <dbReference type="SAM" id="MobiDB-lite"/>
    </source>
</evidence>
<feature type="transmembrane region" description="Helical" evidence="9">
    <location>
        <begin position="416"/>
        <end position="433"/>
    </location>
</feature>
<evidence type="ECO:0000256" key="1">
    <source>
        <dbReference type="ARBA" id="ARBA00004651"/>
    </source>
</evidence>
<keyword evidence="2" id="KW-1003">Cell membrane</keyword>
<feature type="domain" description="Putative mannosyltransferase YkcA/B-like C-terminal" evidence="11">
    <location>
        <begin position="614"/>
        <end position="687"/>
    </location>
</feature>
<feature type="transmembrane region" description="Helical" evidence="9">
    <location>
        <begin position="501"/>
        <end position="518"/>
    </location>
</feature>
<feature type="transmembrane region" description="Helical" evidence="9">
    <location>
        <begin position="246"/>
        <end position="266"/>
    </location>
</feature>
<feature type="transmembrane region" description="Helical" evidence="9">
    <location>
        <begin position="218"/>
        <end position="239"/>
    </location>
</feature>
<feature type="transmembrane region" description="Helical" evidence="9">
    <location>
        <begin position="445"/>
        <end position="463"/>
    </location>
</feature>
<feature type="compositionally biased region" description="Gly residues" evidence="8">
    <location>
        <begin position="334"/>
        <end position="361"/>
    </location>
</feature>
<keyword evidence="13" id="KW-1185">Reference proteome</keyword>